<dbReference type="Proteomes" id="UP000198736">
    <property type="component" value="Unassembled WGS sequence"/>
</dbReference>
<dbReference type="STRING" id="1742973.COMA2_110103"/>
<keyword evidence="4" id="KW-1185">Reference proteome</keyword>
<dbReference type="EMBL" id="CZPZ01000003">
    <property type="protein sequence ID" value="CUS32811.1"/>
    <property type="molecule type" value="Genomic_DNA"/>
</dbReference>
<sequence>MPRNDQAVRQLILLTKLESSRHGLTLEQLAEGLDHSAARHLRTLRRDLDAIESAGYPLLTERIDGRTRWKLLDGLRNAPALRLSPTELMALTLSRSLIAPLQGTAIHASLQSALSKASAALPPEGLALVHQLEDTFSVGLGPHKRYKRHREIVERLTHAITDKKRIQMRYDSASRGRVTRREVDPYRLWYASGGLYLVGYCHLREEPRMFAVERIKSVTPTDLPYQIPLHFDFDAFVEDSLTVMRGPRVEVELELDKPTAAWAKDRVWHPSQQLTGLPGGKLRMVLAVADSRELVGWVLSFSSGVRVVRPNNLRVAVVEEADSILRRNSGSTL</sequence>
<dbReference type="PANTHER" id="PTHR34580">
    <property type="match status" value="1"/>
</dbReference>
<gene>
    <name evidence="3" type="ORF">COMA2_110103</name>
</gene>
<feature type="domain" description="WYL" evidence="1">
    <location>
        <begin position="151"/>
        <end position="219"/>
    </location>
</feature>
<dbReference type="OrthoDB" id="9787242at2"/>
<proteinExistence type="predicted"/>
<evidence type="ECO:0000259" key="1">
    <source>
        <dbReference type="Pfam" id="PF13280"/>
    </source>
</evidence>
<name>A0A0S4LAD1_9BACT</name>
<organism evidence="3 4">
    <name type="scientific">Candidatus Nitrospira nitrificans</name>
    <dbReference type="NCBI Taxonomy" id="1742973"/>
    <lineage>
        <taxon>Bacteria</taxon>
        <taxon>Pseudomonadati</taxon>
        <taxon>Nitrospirota</taxon>
        <taxon>Nitrospiria</taxon>
        <taxon>Nitrospirales</taxon>
        <taxon>Nitrospiraceae</taxon>
        <taxon>Nitrospira</taxon>
    </lineage>
</organism>
<dbReference type="Pfam" id="PF13280">
    <property type="entry name" value="WYL"/>
    <property type="match status" value="1"/>
</dbReference>
<reference evidence="4" key="1">
    <citation type="submission" date="2015-10" db="EMBL/GenBank/DDBJ databases">
        <authorList>
            <person name="Luecker S."/>
            <person name="Luecker S."/>
        </authorList>
    </citation>
    <scope>NUCLEOTIDE SEQUENCE [LARGE SCALE GENOMIC DNA]</scope>
</reference>
<evidence type="ECO:0000313" key="3">
    <source>
        <dbReference type="EMBL" id="CUS32811.1"/>
    </source>
</evidence>
<dbReference type="InterPro" id="IPR057727">
    <property type="entry name" value="WCX_dom"/>
</dbReference>
<dbReference type="InterPro" id="IPR026881">
    <property type="entry name" value="WYL_dom"/>
</dbReference>
<dbReference type="PROSITE" id="PS52050">
    <property type="entry name" value="WYL"/>
    <property type="match status" value="1"/>
</dbReference>
<evidence type="ECO:0000259" key="2">
    <source>
        <dbReference type="Pfam" id="PF25583"/>
    </source>
</evidence>
<dbReference type="PANTHER" id="PTHR34580:SF1">
    <property type="entry name" value="PROTEIN PAFC"/>
    <property type="match status" value="1"/>
</dbReference>
<accession>A0A0S4LAD1</accession>
<dbReference type="AlphaFoldDB" id="A0A0S4LAD1"/>
<dbReference type="Pfam" id="PF25583">
    <property type="entry name" value="WCX"/>
    <property type="match status" value="1"/>
</dbReference>
<dbReference type="InterPro" id="IPR051534">
    <property type="entry name" value="CBASS_pafABC_assoc_protein"/>
</dbReference>
<dbReference type="RefSeq" id="WP_090894640.1">
    <property type="nucleotide sequence ID" value="NZ_CZPZ01000003.1"/>
</dbReference>
<protein>
    <submittedName>
        <fullName evidence="3">Putative Transcriptional regulator</fullName>
    </submittedName>
</protein>
<feature type="domain" description="WCX" evidence="2">
    <location>
        <begin position="247"/>
        <end position="324"/>
    </location>
</feature>
<evidence type="ECO:0000313" key="4">
    <source>
        <dbReference type="Proteomes" id="UP000198736"/>
    </source>
</evidence>